<keyword evidence="1" id="KW-0732">Signal</keyword>
<proteinExistence type="predicted"/>
<gene>
    <name evidence="3" type="primary">LOC108562410</name>
</gene>
<organism evidence="2 3">
    <name type="scientific">Nicrophorus vespilloides</name>
    <name type="common">Boreal carrion beetle</name>
    <dbReference type="NCBI Taxonomy" id="110193"/>
    <lineage>
        <taxon>Eukaryota</taxon>
        <taxon>Metazoa</taxon>
        <taxon>Ecdysozoa</taxon>
        <taxon>Arthropoda</taxon>
        <taxon>Hexapoda</taxon>
        <taxon>Insecta</taxon>
        <taxon>Pterygota</taxon>
        <taxon>Neoptera</taxon>
        <taxon>Endopterygota</taxon>
        <taxon>Coleoptera</taxon>
        <taxon>Polyphaga</taxon>
        <taxon>Staphyliniformia</taxon>
        <taxon>Silphidae</taxon>
        <taxon>Nicrophorinae</taxon>
        <taxon>Nicrophorus</taxon>
    </lineage>
</organism>
<evidence type="ECO:0000256" key="1">
    <source>
        <dbReference type="ARBA" id="ARBA00022729"/>
    </source>
</evidence>
<keyword evidence="2" id="KW-1185">Reference proteome</keyword>
<sequence>MVPKMVSRSDATEFRLRYIRPCNGTTSTFVTYKFEFKKIHKDTHMSCNFSINVPIGDNIKYKVVLYVERATGFMKLFEFKGKDCCKAANIYLGEFWYDIQRKAGFSTTGQCPMPKGKYMLKNYPLNFDRLAYKGLPQGTLRANVFGKEVKTDKDAFCTEALVDVLRS</sequence>
<dbReference type="Proteomes" id="UP000695000">
    <property type="component" value="Unplaced"/>
</dbReference>
<dbReference type="InterPro" id="IPR036846">
    <property type="entry name" value="GM2-AP_sf"/>
</dbReference>
<dbReference type="RefSeq" id="XP_017776215.1">
    <property type="nucleotide sequence ID" value="XM_017920726.1"/>
</dbReference>
<reference evidence="3" key="1">
    <citation type="submission" date="2025-08" db="UniProtKB">
        <authorList>
            <consortium name="RefSeq"/>
        </authorList>
    </citation>
    <scope>IDENTIFICATION</scope>
</reference>
<protein>
    <submittedName>
        <fullName evidence="3">Uncharacterized protein LOC108562410</fullName>
    </submittedName>
</protein>
<evidence type="ECO:0000313" key="2">
    <source>
        <dbReference type="Proteomes" id="UP000695000"/>
    </source>
</evidence>
<name>A0ABM1MNR5_NICVS</name>
<dbReference type="Gene3D" id="2.70.220.10">
    <property type="entry name" value="Ganglioside GM2 activator"/>
    <property type="match status" value="1"/>
</dbReference>
<dbReference type="GeneID" id="108562410"/>
<accession>A0ABM1MNR5</accession>
<evidence type="ECO:0000313" key="3">
    <source>
        <dbReference type="RefSeq" id="XP_017776215.1"/>
    </source>
</evidence>